<dbReference type="AlphaFoldDB" id="A0A9W9ZW74"/>
<proteinExistence type="predicted"/>
<dbReference type="EMBL" id="MU825444">
    <property type="protein sequence ID" value="KAJ7388998.1"/>
    <property type="molecule type" value="Genomic_DNA"/>
</dbReference>
<comment type="caution">
    <text evidence="1">The sequence shown here is derived from an EMBL/GenBank/DDBJ whole genome shotgun (WGS) entry which is preliminary data.</text>
</comment>
<keyword evidence="2" id="KW-1185">Reference proteome</keyword>
<evidence type="ECO:0000313" key="2">
    <source>
        <dbReference type="Proteomes" id="UP001163046"/>
    </source>
</evidence>
<dbReference type="Proteomes" id="UP001163046">
    <property type="component" value="Unassembled WGS sequence"/>
</dbReference>
<accession>A0A9W9ZW74</accession>
<evidence type="ECO:0000313" key="1">
    <source>
        <dbReference type="EMBL" id="KAJ7388998.1"/>
    </source>
</evidence>
<gene>
    <name evidence="1" type="ORF">OS493_034387</name>
</gene>
<organism evidence="1 2">
    <name type="scientific">Desmophyllum pertusum</name>
    <dbReference type="NCBI Taxonomy" id="174260"/>
    <lineage>
        <taxon>Eukaryota</taxon>
        <taxon>Metazoa</taxon>
        <taxon>Cnidaria</taxon>
        <taxon>Anthozoa</taxon>
        <taxon>Hexacorallia</taxon>
        <taxon>Scleractinia</taxon>
        <taxon>Caryophylliina</taxon>
        <taxon>Caryophylliidae</taxon>
        <taxon>Desmophyllum</taxon>
    </lineage>
</organism>
<protein>
    <submittedName>
        <fullName evidence="1">Uncharacterized protein</fullName>
    </submittedName>
</protein>
<sequence length="147" mass="16335">MSPATSRYPMQWAQLFSSVTLVGLLPGATQKVKSAKKAMSARLLVEMDGQAVWLTAFTDVMEILMTKTKLSKDATTDEIAAALLELENITLKIGRLDQSKFGGMSLDRLILMKRDLIKKCGQEIIVMGITYKKAFYKPKITIKETST</sequence>
<reference evidence="1" key="1">
    <citation type="submission" date="2023-01" db="EMBL/GenBank/DDBJ databases">
        <title>Genome assembly of the deep-sea coral Lophelia pertusa.</title>
        <authorList>
            <person name="Herrera S."/>
            <person name="Cordes E."/>
        </authorList>
    </citation>
    <scope>NUCLEOTIDE SEQUENCE</scope>
    <source>
        <strain evidence="1">USNM1676648</strain>
        <tissue evidence="1">Polyp</tissue>
    </source>
</reference>
<name>A0A9W9ZW74_9CNID</name>